<name>A0A853FC37_9BURK</name>
<accession>A0A853FC37</accession>
<dbReference type="GO" id="GO:0008757">
    <property type="term" value="F:S-adenosylmethionine-dependent methyltransferase activity"/>
    <property type="evidence" value="ECO:0007669"/>
    <property type="project" value="InterPro"/>
</dbReference>
<dbReference type="EMBL" id="JACCEW010000001">
    <property type="protein sequence ID" value="NYT36111.1"/>
    <property type="molecule type" value="Genomic_DNA"/>
</dbReference>
<dbReference type="Proteomes" id="UP000580517">
    <property type="component" value="Unassembled WGS sequence"/>
</dbReference>
<dbReference type="Pfam" id="PF08241">
    <property type="entry name" value="Methyltransf_11"/>
    <property type="match status" value="1"/>
</dbReference>
<dbReference type="InterPro" id="IPR029063">
    <property type="entry name" value="SAM-dependent_MTases_sf"/>
</dbReference>
<reference evidence="2 3" key="1">
    <citation type="submission" date="2020-07" db="EMBL/GenBank/DDBJ databases">
        <title>Taxonomic revisions and descriptions of new bacterial species based on genomic comparisons in the high-G+C-content subgroup of the family Alcaligenaceae.</title>
        <authorList>
            <person name="Szabo A."/>
            <person name="Felfoldi T."/>
        </authorList>
    </citation>
    <scope>NUCLEOTIDE SEQUENCE [LARGE SCALE GENOMIC DNA]</scope>
    <source>
        <strain evidence="2 3">DSM 25264</strain>
    </source>
</reference>
<evidence type="ECO:0000313" key="2">
    <source>
        <dbReference type="EMBL" id="NYT36111.1"/>
    </source>
</evidence>
<comment type="caution">
    <text evidence="2">The sequence shown here is derived from an EMBL/GenBank/DDBJ whole genome shotgun (WGS) entry which is preliminary data.</text>
</comment>
<dbReference type="AlphaFoldDB" id="A0A853FC37"/>
<proteinExistence type="predicted"/>
<keyword evidence="2" id="KW-0808">Transferase</keyword>
<dbReference type="OrthoDB" id="6191410at2"/>
<feature type="domain" description="Methyltransferase type 11" evidence="1">
    <location>
        <begin position="72"/>
        <end position="127"/>
    </location>
</feature>
<dbReference type="CDD" id="cd02440">
    <property type="entry name" value="AdoMet_MTases"/>
    <property type="match status" value="1"/>
</dbReference>
<dbReference type="InterPro" id="IPR013216">
    <property type="entry name" value="Methyltransf_11"/>
</dbReference>
<protein>
    <submittedName>
        <fullName evidence="2">Class I SAM-dependent methyltransferase</fullName>
    </submittedName>
</protein>
<dbReference type="Gene3D" id="3.40.50.150">
    <property type="entry name" value="Vaccinia Virus protein VP39"/>
    <property type="match status" value="1"/>
</dbReference>
<dbReference type="GO" id="GO:0032259">
    <property type="term" value="P:methylation"/>
    <property type="evidence" value="ECO:0007669"/>
    <property type="project" value="UniProtKB-KW"/>
</dbReference>
<dbReference type="RefSeq" id="WP_129968022.1">
    <property type="nucleotide sequence ID" value="NZ_JACCEW010000001.1"/>
</dbReference>
<keyword evidence="3" id="KW-1185">Reference proteome</keyword>
<evidence type="ECO:0000313" key="3">
    <source>
        <dbReference type="Proteomes" id="UP000580517"/>
    </source>
</evidence>
<sequence length="255" mass="28953">MPAYQPIILELAEWLETPPGKYVRSWEQAQVDAMVGNVFGYHAIQVGLPHWDLLQSNRIPCKVRTHPEHENAAEAGAVLVAEPERLPFESGSVDLLVLPHVLECSADPHRILREAERVLVPEGRVVISGFNPWSLWGASDRIPGLDPLLPVPVHMQVSLPRLKDWFKLLSFELDRGRFGCYRPACSDQAWLDRWAFMDKAGDRWWPVCGAVYVVSAIKRVAGMRLVGPNWKAARKRVRRQAVVTGRHSVQKTRHR</sequence>
<evidence type="ECO:0000259" key="1">
    <source>
        <dbReference type="Pfam" id="PF08241"/>
    </source>
</evidence>
<dbReference type="SUPFAM" id="SSF53335">
    <property type="entry name" value="S-adenosyl-L-methionine-dependent methyltransferases"/>
    <property type="match status" value="1"/>
</dbReference>
<keyword evidence="2" id="KW-0489">Methyltransferase</keyword>
<gene>
    <name evidence="2" type="ORF">H0A68_04440</name>
</gene>
<organism evidence="2 3">
    <name type="scientific">Allopusillimonas soli</name>
    <dbReference type="NCBI Taxonomy" id="659016"/>
    <lineage>
        <taxon>Bacteria</taxon>
        <taxon>Pseudomonadati</taxon>
        <taxon>Pseudomonadota</taxon>
        <taxon>Betaproteobacteria</taxon>
        <taxon>Burkholderiales</taxon>
        <taxon>Alcaligenaceae</taxon>
        <taxon>Allopusillimonas</taxon>
    </lineage>
</organism>